<dbReference type="Gene3D" id="2.30.30.240">
    <property type="entry name" value="PRC-barrel domain"/>
    <property type="match status" value="1"/>
</dbReference>
<keyword evidence="9" id="KW-1185">Reference proteome</keyword>
<name>A0A132MPF2_9ACTN</name>
<dbReference type="GO" id="GO:0005737">
    <property type="term" value="C:cytoplasm"/>
    <property type="evidence" value="ECO:0007669"/>
    <property type="project" value="UniProtKB-SubCell"/>
</dbReference>
<evidence type="ECO:0000259" key="6">
    <source>
        <dbReference type="Pfam" id="PF01782"/>
    </source>
</evidence>
<dbReference type="InterPro" id="IPR011033">
    <property type="entry name" value="PRC_barrel-like_sf"/>
</dbReference>
<keyword evidence="4 5" id="KW-0143">Chaperone</keyword>
<comment type="subunit">
    <text evidence="5">Binds ribosomal protein uS19.</text>
</comment>
<evidence type="ECO:0000313" key="8">
    <source>
        <dbReference type="EMBL" id="KWW99663.1"/>
    </source>
</evidence>
<evidence type="ECO:0000256" key="5">
    <source>
        <dbReference type="HAMAP-Rule" id="MF_00014"/>
    </source>
</evidence>
<accession>A0A132MPF2</accession>
<dbReference type="PATRIC" id="fig|1469144.10.peg.1435"/>
<evidence type="ECO:0000256" key="3">
    <source>
        <dbReference type="ARBA" id="ARBA00022552"/>
    </source>
</evidence>
<proteinExistence type="inferred from homology"/>
<dbReference type="Gene3D" id="2.40.30.60">
    <property type="entry name" value="RimM"/>
    <property type="match status" value="1"/>
</dbReference>
<dbReference type="HAMAP" id="MF_00014">
    <property type="entry name" value="Ribosome_mat_RimM"/>
    <property type="match status" value="1"/>
</dbReference>
<evidence type="ECO:0000256" key="1">
    <source>
        <dbReference type="ARBA" id="ARBA00022490"/>
    </source>
</evidence>
<dbReference type="Pfam" id="PF24986">
    <property type="entry name" value="PRC_RimM"/>
    <property type="match status" value="1"/>
</dbReference>
<dbReference type="Pfam" id="PF01782">
    <property type="entry name" value="RimM"/>
    <property type="match status" value="1"/>
</dbReference>
<dbReference type="InterPro" id="IPR036976">
    <property type="entry name" value="RimM_N_sf"/>
</dbReference>
<comment type="domain">
    <text evidence="5">The PRC barrel domain binds ribosomal protein uS19.</text>
</comment>
<comment type="caution">
    <text evidence="8">The sequence shown here is derived from an EMBL/GenBank/DDBJ whole genome shotgun (WGS) entry which is preliminary data.</text>
</comment>
<evidence type="ECO:0000313" key="9">
    <source>
        <dbReference type="Proteomes" id="UP000070188"/>
    </source>
</evidence>
<dbReference type="GO" id="GO:0005840">
    <property type="term" value="C:ribosome"/>
    <property type="evidence" value="ECO:0007669"/>
    <property type="project" value="InterPro"/>
</dbReference>
<keyword evidence="3 5" id="KW-0698">rRNA processing</keyword>
<dbReference type="InterPro" id="IPR056792">
    <property type="entry name" value="PRC_RimM"/>
</dbReference>
<keyword evidence="1 5" id="KW-0963">Cytoplasm</keyword>
<evidence type="ECO:0000259" key="7">
    <source>
        <dbReference type="Pfam" id="PF24986"/>
    </source>
</evidence>
<dbReference type="InterPro" id="IPR011961">
    <property type="entry name" value="RimM"/>
</dbReference>
<dbReference type="PANTHER" id="PTHR33692">
    <property type="entry name" value="RIBOSOME MATURATION FACTOR RIMM"/>
    <property type="match status" value="1"/>
</dbReference>
<sequence>MQAEHEPRPAGAGPLRLVVGRIGRAHGIKGEVTVEVRTDDPERRFAPGSVLLTDPAHVGPLTVAAGRVHSGRLLLSFEGVRDRNAAEALRGTLLLVEVDADERLEDPDEFYDHQLVGLTAVQADGVEVGRVSEVLHLPAQDVLVVKDAHGRESLVPFVAEIVPEVDLDAGRVVLNPPPGLLNLQEAEETRPE</sequence>
<dbReference type="InterPro" id="IPR002676">
    <property type="entry name" value="RimM_N"/>
</dbReference>
<reference evidence="9" key="1">
    <citation type="submission" date="2015-04" db="EMBL/GenBank/DDBJ databases">
        <title>Physiological reanalysis, assessment of diazotrophy, and genome sequences of multiple isolates of Streptomyces thermoautotrophicus.</title>
        <authorList>
            <person name="MacKellar D.C."/>
            <person name="Lieber L."/>
            <person name="Norman J."/>
            <person name="Bolger A."/>
            <person name="Tobin C."/>
            <person name="Murray J.W."/>
            <person name="Chang R."/>
            <person name="Ford T."/>
            <person name="Nguyen P.Q."/>
            <person name="Woodward J."/>
            <person name="Permingeat H."/>
            <person name="Joshi N.S."/>
            <person name="Silver P.A."/>
            <person name="Usadel B."/>
            <person name="Rutherford A.W."/>
            <person name="Friesen M."/>
            <person name="Prell J."/>
        </authorList>
    </citation>
    <scope>NUCLEOTIDE SEQUENCE [LARGE SCALE GENOMIC DNA]</scope>
    <source>
        <strain evidence="9">H1</strain>
    </source>
</reference>
<comment type="function">
    <text evidence="5">An accessory protein needed during the final step in the assembly of 30S ribosomal subunit, possibly for assembly of the head region. Essential for efficient processing of 16S rRNA. May be needed both before and after RbfA during the maturation of 16S rRNA. It has affinity for free ribosomal 30S subunits but not for 70S ribosomes.</text>
</comment>
<dbReference type="GO" id="GO:0043022">
    <property type="term" value="F:ribosome binding"/>
    <property type="evidence" value="ECO:0007669"/>
    <property type="project" value="InterPro"/>
</dbReference>
<dbReference type="EMBL" id="LAXD01000001">
    <property type="protein sequence ID" value="KWW99663.1"/>
    <property type="molecule type" value="Genomic_DNA"/>
</dbReference>
<feature type="domain" description="RimM N-terminal" evidence="6">
    <location>
        <begin position="18"/>
        <end position="99"/>
    </location>
</feature>
<comment type="similarity">
    <text evidence="5">Belongs to the RimM family.</text>
</comment>
<dbReference type="SUPFAM" id="SSF50346">
    <property type="entry name" value="PRC-barrel domain"/>
    <property type="match status" value="1"/>
</dbReference>
<gene>
    <name evidence="5" type="primary">rimM</name>
    <name evidence="8" type="ORF">LI90_1302</name>
</gene>
<feature type="domain" description="Ribosome maturation factor RimM PRC barrel" evidence="7">
    <location>
        <begin position="113"/>
        <end position="180"/>
    </location>
</feature>
<dbReference type="PANTHER" id="PTHR33692:SF1">
    <property type="entry name" value="RIBOSOME MATURATION FACTOR RIMM"/>
    <property type="match status" value="1"/>
</dbReference>
<dbReference type="GO" id="GO:0006364">
    <property type="term" value="P:rRNA processing"/>
    <property type="evidence" value="ECO:0007669"/>
    <property type="project" value="UniProtKB-UniRule"/>
</dbReference>
<keyword evidence="2 5" id="KW-0690">Ribosome biogenesis</keyword>
<dbReference type="AlphaFoldDB" id="A0A132MPF2"/>
<dbReference type="STRING" id="1469144.LI90_1302"/>
<dbReference type="Proteomes" id="UP000070188">
    <property type="component" value="Unassembled WGS sequence"/>
</dbReference>
<comment type="subcellular location">
    <subcellularLocation>
        <location evidence="5">Cytoplasm</location>
    </subcellularLocation>
</comment>
<organism evidence="8 9">
    <name type="scientific">Carbonactinospora thermoautotrophica</name>
    <dbReference type="NCBI Taxonomy" id="1469144"/>
    <lineage>
        <taxon>Bacteria</taxon>
        <taxon>Bacillati</taxon>
        <taxon>Actinomycetota</taxon>
        <taxon>Actinomycetes</taxon>
        <taxon>Kitasatosporales</taxon>
        <taxon>Carbonactinosporaceae</taxon>
        <taxon>Carbonactinospora</taxon>
    </lineage>
</organism>
<protein>
    <recommendedName>
        <fullName evidence="5">Ribosome maturation factor RimM</fullName>
    </recommendedName>
</protein>
<dbReference type="NCBIfam" id="TIGR02273">
    <property type="entry name" value="16S_RimM"/>
    <property type="match status" value="1"/>
</dbReference>
<dbReference type="SUPFAM" id="SSF50447">
    <property type="entry name" value="Translation proteins"/>
    <property type="match status" value="1"/>
</dbReference>
<dbReference type="InterPro" id="IPR009000">
    <property type="entry name" value="Transl_B-barrel_sf"/>
</dbReference>
<evidence type="ECO:0000256" key="4">
    <source>
        <dbReference type="ARBA" id="ARBA00023186"/>
    </source>
</evidence>
<evidence type="ECO:0000256" key="2">
    <source>
        <dbReference type="ARBA" id="ARBA00022517"/>
    </source>
</evidence>
<dbReference type="GO" id="GO:0042274">
    <property type="term" value="P:ribosomal small subunit biogenesis"/>
    <property type="evidence" value="ECO:0007669"/>
    <property type="project" value="UniProtKB-UniRule"/>
</dbReference>